<comment type="caution">
    <text evidence="4">The sequence shown here is derived from an EMBL/GenBank/DDBJ whole genome shotgun (WGS) entry which is preliminary data.</text>
</comment>
<keyword evidence="2 3" id="KW-0040">ANK repeat</keyword>
<protein>
    <submittedName>
        <fullName evidence="4">Ankyrin repeat domain-containing protein</fullName>
    </submittedName>
</protein>
<sequence>MKDFLKLDQSPIHYAAALGDRGAIADLLSTGADINARLDAAEGWGIFYLGVTPLMVAACSPYGATVETLRWLLDHGADATLPATGKITAAWYAAGAGIFMDLAADIDPADHGARLRLLLSLGADPNETADNGRSLLIEACRTGDSGRVALLLEYGAAVEPLLDAVADDYKRFWAEGCSPLSSYQIPFFNAVSSGSVDCVQRLMDAGVDIHGRSNDGATALMCARHSAVVQMLLDAGLDMNILRKQGWAAFQEILEQYGEDEDEEAEIVRSLQLLIHHGADINATQRGKSRLYYAAFAQNPFAIQRLLHLGATLTADCLGAITWHGNADFEPDIARAIDLLVAAGADIHAQDAAGDTLLHNATLEYAFPPSDENYFGSSDGCNYTAVHCLLRHGIDPDPVGTHGRTPLMLAAISASADTLRDLLAAGANPQRQDAAGQTAVDMARRAYAELQSQADEYTTPKERQSYHTYLQSRAACLEVLTNAALPPQ</sequence>
<name>A0ABS5Y2V3_9CYAN</name>
<dbReference type="Pfam" id="PF00023">
    <property type="entry name" value="Ank"/>
    <property type="match status" value="2"/>
</dbReference>
<dbReference type="Proteomes" id="UP001196661">
    <property type="component" value="Unassembled WGS sequence"/>
</dbReference>
<evidence type="ECO:0000256" key="1">
    <source>
        <dbReference type="ARBA" id="ARBA00022737"/>
    </source>
</evidence>
<dbReference type="SUPFAM" id="SSF48403">
    <property type="entry name" value="Ankyrin repeat"/>
    <property type="match status" value="2"/>
</dbReference>
<dbReference type="RefSeq" id="WP_215618071.1">
    <property type="nucleotide sequence ID" value="NZ_JADOER010000005.1"/>
</dbReference>
<proteinExistence type="predicted"/>
<dbReference type="Gene3D" id="1.25.40.20">
    <property type="entry name" value="Ankyrin repeat-containing domain"/>
    <property type="match status" value="4"/>
</dbReference>
<feature type="repeat" description="ANK" evidence="3">
    <location>
        <begin position="402"/>
        <end position="434"/>
    </location>
</feature>
<dbReference type="InterPro" id="IPR036770">
    <property type="entry name" value="Ankyrin_rpt-contain_sf"/>
</dbReference>
<dbReference type="Pfam" id="PF12796">
    <property type="entry name" value="Ank_2"/>
    <property type="match status" value="2"/>
</dbReference>
<dbReference type="PROSITE" id="PS50088">
    <property type="entry name" value="ANK_REPEAT"/>
    <property type="match status" value="2"/>
</dbReference>
<evidence type="ECO:0000256" key="3">
    <source>
        <dbReference type="PROSITE-ProRule" id="PRU00023"/>
    </source>
</evidence>
<evidence type="ECO:0000313" key="4">
    <source>
        <dbReference type="EMBL" id="MBT9312173.1"/>
    </source>
</evidence>
<dbReference type="PANTHER" id="PTHR24198:SF165">
    <property type="entry name" value="ANKYRIN REPEAT-CONTAINING PROTEIN-RELATED"/>
    <property type="match status" value="1"/>
</dbReference>
<keyword evidence="5" id="KW-1185">Reference proteome</keyword>
<evidence type="ECO:0000256" key="2">
    <source>
        <dbReference type="ARBA" id="ARBA00023043"/>
    </source>
</evidence>
<dbReference type="SMART" id="SM00248">
    <property type="entry name" value="ANK"/>
    <property type="match status" value="9"/>
</dbReference>
<dbReference type="InterPro" id="IPR002110">
    <property type="entry name" value="Ankyrin_rpt"/>
</dbReference>
<feature type="repeat" description="ANK" evidence="3">
    <location>
        <begin position="7"/>
        <end position="39"/>
    </location>
</feature>
<organism evidence="4 5">
    <name type="scientific">Leptothoe kymatousa TAU-MAC 1615</name>
    <dbReference type="NCBI Taxonomy" id="2364775"/>
    <lineage>
        <taxon>Bacteria</taxon>
        <taxon>Bacillati</taxon>
        <taxon>Cyanobacteriota</taxon>
        <taxon>Cyanophyceae</taxon>
        <taxon>Nodosilineales</taxon>
        <taxon>Cymatolegaceae</taxon>
        <taxon>Leptothoe</taxon>
        <taxon>Leptothoe kymatousa</taxon>
    </lineage>
</organism>
<evidence type="ECO:0000313" key="5">
    <source>
        <dbReference type="Proteomes" id="UP001196661"/>
    </source>
</evidence>
<dbReference type="EMBL" id="JADOER010000005">
    <property type="protein sequence ID" value="MBT9312173.1"/>
    <property type="molecule type" value="Genomic_DNA"/>
</dbReference>
<dbReference type="PROSITE" id="PS50297">
    <property type="entry name" value="ANK_REP_REGION"/>
    <property type="match status" value="2"/>
</dbReference>
<gene>
    <name evidence="4" type="ORF">IXB28_08155</name>
</gene>
<accession>A0ABS5Y2V3</accession>
<keyword evidence="1" id="KW-0677">Repeat</keyword>
<dbReference type="PANTHER" id="PTHR24198">
    <property type="entry name" value="ANKYRIN REPEAT AND PROTEIN KINASE DOMAIN-CONTAINING PROTEIN"/>
    <property type="match status" value="1"/>
</dbReference>
<reference evidence="4 5" key="1">
    <citation type="journal article" date="2021" name="Mar. Drugs">
        <title>Genome Reduction and Secondary Metabolism of the Marine Sponge-Associated Cyanobacterium Leptothoe.</title>
        <authorList>
            <person name="Konstantinou D."/>
            <person name="Popin R.V."/>
            <person name="Fewer D.P."/>
            <person name="Sivonen K."/>
            <person name="Gkelis S."/>
        </authorList>
    </citation>
    <scope>NUCLEOTIDE SEQUENCE [LARGE SCALE GENOMIC DNA]</scope>
    <source>
        <strain evidence="4 5">TAU-MAC 1615</strain>
    </source>
</reference>